<evidence type="ECO:0000313" key="11">
    <source>
        <dbReference type="EMBL" id="TCV90223.1"/>
    </source>
</evidence>
<evidence type="ECO:0000256" key="9">
    <source>
        <dbReference type="RuleBase" id="RU362042"/>
    </source>
</evidence>
<dbReference type="InterPro" id="IPR000223">
    <property type="entry name" value="Pept_S26A_signal_pept_1"/>
</dbReference>
<dbReference type="SUPFAM" id="SSF51306">
    <property type="entry name" value="LexA/Signal peptidase"/>
    <property type="match status" value="1"/>
</dbReference>
<accession>A0A4R3YHX8</accession>
<dbReference type="PANTHER" id="PTHR43390:SF1">
    <property type="entry name" value="CHLOROPLAST PROCESSING PEPTIDASE"/>
    <property type="match status" value="1"/>
</dbReference>
<sequence>MNFALFMFIALLLTGSVWLLDHFVTGKGRPEGVKEPWWVEYSKSFFPVILIVFCLRSFLVEPFKIPSGSMIPTLLVGDFILVNKFDYGIRIPIINKKIVEIGNPEKGDVMVFRYPKDPGVDYIKRVVGVPGDKITYQDKQLTINGEKIKTISTGEYSYIESGLNYATTARYNESLGKHNHEIIVQPEQNTYYPSQVEDFPGRENCVYKQNEFTCTIPQGHYFMMGDNRDRSNDSRYWGFVPDKNIVGKAFLVWWNFDHFKRIGTKIN</sequence>
<keyword evidence="5 8" id="KW-0645">Protease</keyword>
<dbReference type="InterPro" id="IPR019757">
    <property type="entry name" value="Pept_S26A_signal_pept_1_Lys-AS"/>
</dbReference>
<dbReference type="GO" id="GO:0004252">
    <property type="term" value="F:serine-type endopeptidase activity"/>
    <property type="evidence" value="ECO:0007669"/>
    <property type="project" value="InterPro"/>
</dbReference>
<keyword evidence="12" id="KW-1185">Reference proteome</keyword>
<dbReference type="PANTHER" id="PTHR43390">
    <property type="entry name" value="SIGNAL PEPTIDASE I"/>
    <property type="match status" value="1"/>
</dbReference>
<keyword evidence="8" id="KW-1133">Transmembrane helix</keyword>
<keyword evidence="8" id="KW-0812">Transmembrane</keyword>
<feature type="transmembrane region" description="Helical" evidence="8">
    <location>
        <begin position="43"/>
        <end position="60"/>
    </location>
</feature>
<evidence type="ECO:0000313" key="12">
    <source>
        <dbReference type="Proteomes" id="UP000295367"/>
    </source>
</evidence>
<evidence type="ECO:0000256" key="1">
    <source>
        <dbReference type="ARBA" id="ARBA00000677"/>
    </source>
</evidence>
<dbReference type="AlphaFoldDB" id="A0A4R3YHX8"/>
<evidence type="ECO:0000256" key="2">
    <source>
        <dbReference type="ARBA" id="ARBA00009370"/>
    </source>
</evidence>
<dbReference type="CDD" id="cd06530">
    <property type="entry name" value="S26_SPase_I"/>
    <property type="match status" value="1"/>
</dbReference>
<comment type="catalytic activity">
    <reaction evidence="1 8">
        <text>Cleavage of hydrophobic, N-terminal signal or leader sequences from secreted and periplasmic proteins.</text>
        <dbReference type="EC" id="3.4.21.89"/>
    </reaction>
</comment>
<dbReference type="EC" id="3.4.21.89" evidence="3 8"/>
<organism evidence="11 12">
    <name type="scientific">Sulfurirhabdus autotrophica</name>
    <dbReference type="NCBI Taxonomy" id="1706046"/>
    <lineage>
        <taxon>Bacteria</taxon>
        <taxon>Pseudomonadati</taxon>
        <taxon>Pseudomonadota</taxon>
        <taxon>Betaproteobacteria</taxon>
        <taxon>Nitrosomonadales</taxon>
        <taxon>Sulfuricellaceae</taxon>
        <taxon>Sulfurirhabdus</taxon>
    </lineage>
</organism>
<dbReference type="InterPro" id="IPR019756">
    <property type="entry name" value="Pept_S26A_signal_pept_1_Ser-AS"/>
</dbReference>
<dbReference type="PROSITE" id="PS00501">
    <property type="entry name" value="SPASE_I_1"/>
    <property type="match status" value="1"/>
</dbReference>
<dbReference type="PRINTS" id="PR00727">
    <property type="entry name" value="LEADERPTASE"/>
</dbReference>
<dbReference type="InterPro" id="IPR019758">
    <property type="entry name" value="Pept_S26A_signal_pept_1_CS"/>
</dbReference>
<comment type="subcellular location">
    <subcellularLocation>
        <location evidence="9">Membrane</location>
        <topology evidence="9">Single-pass type II membrane protein</topology>
    </subcellularLocation>
</comment>
<dbReference type="NCBIfam" id="TIGR02227">
    <property type="entry name" value="sigpep_I_bact"/>
    <property type="match status" value="1"/>
</dbReference>
<dbReference type="InterPro" id="IPR019533">
    <property type="entry name" value="Peptidase_S26"/>
</dbReference>
<dbReference type="Proteomes" id="UP000295367">
    <property type="component" value="Unassembled WGS sequence"/>
</dbReference>
<dbReference type="EMBL" id="SMCO01000001">
    <property type="protein sequence ID" value="TCV90223.1"/>
    <property type="molecule type" value="Genomic_DNA"/>
</dbReference>
<comment type="caution">
    <text evidence="11">The sequence shown here is derived from an EMBL/GenBank/DDBJ whole genome shotgun (WGS) entry which is preliminary data.</text>
</comment>
<dbReference type="InterPro" id="IPR036286">
    <property type="entry name" value="LexA/Signal_pep-like_sf"/>
</dbReference>
<protein>
    <recommendedName>
        <fullName evidence="4 8">Signal peptidase I</fullName>
        <ecNumber evidence="3 8">3.4.21.89</ecNumber>
    </recommendedName>
</protein>
<dbReference type="GO" id="GO:0006465">
    <property type="term" value="P:signal peptide processing"/>
    <property type="evidence" value="ECO:0007669"/>
    <property type="project" value="InterPro"/>
</dbReference>
<evidence type="ECO:0000259" key="10">
    <source>
        <dbReference type="Pfam" id="PF10502"/>
    </source>
</evidence>
<keyword evidence="6 8" id="KW-0378">Hydrolase</keyword>
<name>A0A4R3YHX8_9PROT</name>
<keyword evidence="8" id="KW-0472">Membrane</keyword>
<dbReference type="OrthoDB" id="9815782at2"/>
<dbReference type="RefSeq" id="WP_124947809.1">
    <property type="nucleotide sequence ID" value="NZ_BHVT01000073.1"/>
</dbReference>
<evidence type="ECO:0000256" key="5">
    <source>
        <dbReference type="ARBA" id="ARBA00022670"/>
    </source>
</evidence>
<evidence type="ECO:0000256" key="3">
    <source>
        <dbReference type="ARBA" id="ARBA00013208"/>
    </source>
</evidence>
<dbReference type="GO" id="GO:0016020">
    <property type="term" value="C:membrane"/>
    <property type="evidence" value="ECO:0007669"/>
    <property type="project" value="UniProtKB-SubCell"/>
</dbReference>
<comment type="similarity">
    <text evidence="2 9">Belongs to the peptidase S26 family.</text>
</comment>
<feature type="active site" evidence="7">
    <location>
        <position position="69"/>
    </location>
</feature>
<dbReference type="PROSITE" id="PS00760">
    <property type="entry name" value="SPASE_I_2"/>
    <property type="match status" value="1"/>
</dbReference>
<proteinExistence type="inferred from homology"/>
<dbReference type="Pfam" id="PF10502">
    <property type="entry name" value="Peptidase_S26"/>
    <property type="match status" value="1"/>
</dbReference>
<dbReference type="PROSITE" id="PS00761">
    <property type="entry name" value="SPASE_I_3"/>
    <property type="match status" value="1"/>
</dbReference>
<reference evidence="11 12" key="1">
    <citation type="submission" date="2019-03" db="EMBL/GenBank/DDBJ databases">
        <title>Genomic Encyclopedia of Type Strains, Phase IV (KMG-IV): sequencing the most valuable type-strain genomes for metagenomic binning, comparative biology and taxonomic classification.</title>
        <authorList>
            <person name="Goeker M."/>
        </authorList>
    </citation>
    <scope>NUCLEOTIDE SEQUENCE [LARGE SCALE GENOMIC DNA]</scope>
    <source>
        <strain evidence="11 12">DSM 100309</strain>
    </source>
</reference>
<dbReference type="Gene3D" id="2.10.109.10">
    <property type="entry name" value="Umud Fragment, subunit A"/>
    <property type="match status" value="1"/>
</dbReference>
<evidence type="ECO:0000256" key="4">
    <source>
        <dbReference type="ARBA" id="ARBA00019232"/>
    </source>
</evidence>
<gene>
    <name evidence="11" type="ORF">EDC63_101190</name>
</gene>
<evidence type="ECO:0000256" key="7">
    <source>
        <dbReference type="PIRSR" id="PIRSR600223-1"/>
    </source>
</evidence>
<evidence type="ECO:0000256" key="6">
    <source>
        <dbReference type="ARBA" id="ARBA00022801"/>
    </source>
</evidence>
<feature type="active site" evidence="7">
    <location>
        <position position="124"/>
    </location>
</feature>
<evidence type="ECO:0000256" key="8">
    <source>
        <dbReference type="RuleBase" id="RU003993"/>
    </source>
</evidence>
<dbReference type="GO" id="GO:0009003">
    <property type="term" value="F:signal peptidase activity"/>
    <property type="evidence" value="ECO:0007669"/>
    <property type="project" value="UniProtKB-EC"/>
</dbReference>
<feature type="domain" description="Peptidase S26" evidence="10">
    <location>
        <begin position="39"/>
        <end position="254"/>
    </location>
</feature>